<dbReference type="Proteomes" id="UP001397290">
    <property type="component" value="Unassembled WGS sequence"/>
</dbReference>
<dbReference type="InterPro" id="IPR029149">
    <property type="entry name" value="Creatin/AminoP/Spt16_N"/>
</dbReference>
<dbReference type="EMBL" id="JAAHCF010000268">
    <property type="protein sequence ID" value="KAK8145699.1"/>
    <property type="molecule type" value="Genomic_DNA"/>
</dbReference>
<evidence type="ECO:0000313" key="2">
    <source>
        <dbReference type="EMBL" id="KAK8145699.1"/>
    </source>
</evidence>
<evidence type="ECO:0000313" key="3">
    <source>
        <dbReference type="Proteomes" id="UP001397290"/>
    </source>
</evidence>
<keyword evidence="3" id="KW-1185">Reference proteome</keyword>
<comment type="caution">
    <text evidence="2">The sequence shown here is derived from an EMBL/GenBank/DDBJ whole genome shotgun (WGS) entry which is preliminary data.</text>
</comment>
<protein>
    <submittedName>
        <fullName evidence="2">Uncharacterized protein</fullName>
    </submittedName>
</protein>
<reference evidence="2 3" key="1">
    <citation type="submission" date="2020-02" db="EMBL/GenBank/DDBJ databases">
        <title>Comparative genomics of the hypocrealean fungal genus Beauvera.</title>
        <authorList>
            <person name="Showalter D.N."/>
            <person name="Bushley K.E."/>
            <person name="Rehner S.A."/>
        </authorList>
    </citation>
    <scope>NUCLEOTIDE SEQUENCE [LARGE SCALE GENOMIC DNA]</scope>
    <source>
        <strain evidence="2 3">ARSEF4384</strain>
    </source>
</reference>
<feature type="compositionally biased region" description="Basic and acidic residues" evidence="1">
    <location>
        <begin position="1"/>
        <end position="14"/>
    </location>
</feature>
<dbReference type="AlphaFoldDB" id="A0AAW0RUZ3"/>
<name>A0AAW0RUZ3_9HYPO</name>
<organism evidence="2 3">
    <name type="scientific">Beauveria asiatica</name>
    <dbReference type="NCBI Taxonomy" id="1069075"/>
    <lineage>
        <taxon>Eukaryota</taxon>
        <taxon>Fungi</taxon>
        <taxon>Dikarya</taxon>
        <taxon>Ascomycota</taxon>
        <taxon>Pezizomycotina</taxon>
        <taxon>Sordariomycetes</taxon>
        <taxon>Hypocreomycetidae</taxon>
        <taxon>Hypocreales</taxon>
        <taxon>Cordycipitaceae</taxon>
        <taxon>Beauveria</taxon>
    </lineage>
</organism>
<gene>
    <name evidence="2" type="ORF">G3M48_004123</name>
</gene>
<accession>A0AAW0RUZ3</accession>
<sequence>MGNPDLEMHSPARDPHRRRRTGAAAALRDAASLCAAVAAGILLAVGLWSLCDLAASRSRLSLQIPCLATPVHAIDSVGGGGGSSYGDSSSSSSSSSDAQKAVAEKCTHASCLEGGGAGVALIEVDELRQRRDALAQVLMDEAVDGFVAEPGSTFTYYTNISQADWDIFSPSPHPFLLVIQPVLHPDGSVAAKTTLLLPRQQADHARALLLLMRPPHPSSSSSSSSSLAVLPWVPYWDPYATLRRSRLFAPTDPLAVDAERRPVLMADPATRTLVVDGLEDAGFRYRRLAPAVGRLMKAAVPFGGGASGDDGSSGRWRGVRRSVQYRRAAPW</sequence>
<evidence type="ECO:0000256" key="1">
    <source>
        <dbReference type="SAM" id="MobiDB-lite"/>
    </source>
</evidence>
<proteinExistence type="predicted"/>
<feature type="region of interest" description="Disordered" evidence="1">
    <location>
        <begin position="1"/>
        <end position="21"/>
    </location>
</feature>
<dbReference type="Gene3D" id="3.40.350.10">
    <property type="entry name" value="Creatinase/prolidase N-terminal domain"/>
    <property type="match status" value="1"/>
</dbReference>